<protein>
    <submittedName>
        <fullName evidence="1">Uncharacterized protein</fullName>
    </submittedName>
</protein>
<dbReference type="AlphaFoldDB" id="A0A146K3L7"/>
<name>A0A146K3L7_9EUKA</name>
<sequence>EKADLLNKISILVKYAAELKKQVIPMDDPYGETLARCIRFIIFNKVLNQNNPPEPQTFKFFQCVAHEQHKQNNSFLHEVIKSILEPNKKYGAIDQTDMIIRRVMNLGQLGYFMKLLDDESLIKQFYLKKSIMCDKVFRQTVVSQLQQLNDIIIKLKPITQNSQKFVRVEYFDRQNKLSNNSQKQEIETQNKEKIDNKLAAPEIDIKIEPSIDSFPYAFQQPNIFNNDFEDLEEYNFEINPQYHYEPPKYEEPFITKYQASQNFEIAQFSKNMMPRDKNIIYDVEYFVKVAKIDDIKLQSMKHATGRLPPAQQSTISFPDIYFANPTEYDVLQNSTERDEIDTHQMYFFYEKQMQSRQVLLEIDGKTLDTVAEPQNDLKLQLQRQGGLCPQCSDFIDDDTQMWVDEHNNRVYCENCEKFQVYSIQSITELKPTTITVSKETKLLFDSFAKAPFVLTEYLPIKTMKTFDEVIKLRRQLNLVLNQISKCKVCSVSLSSNLAAKLAIQQNYMHQIDPEDLTPKLFLKEYEHFGCFQKAVLFQNHVTGLYICSAVGYWALDDFDFWKIERMVTLLMNYLIQLEAHSYMCKLCQRNCLKRCVCGKFVSISSNEAKICNQCGSCVHVQCFQLQNKCYVCGKK</sequence>
<evidence type="ECO:0000313" key="1">
    <source>
        <dbReference type="EMBL" id="JAP90191.1"/>
    </source>
</evidence>
<feature type="non-terminal residue" evidence="1">
    <location>
        <position position="1"/>
    </location>
</feature>
<dbReference type="SUPFAM" id="SSF140741">
    <property type="entry name" value="RUN domain-like"/>
    <property type="match status" value="1"/>
</dbReference>
<proteinExistence type="predicted"/>
<organism evidence="1">
    <name type="scientific">Trepomonas sp. PC1</name>
    <dbReference type="NCBI Taxonomy" id="1076344"/>
    <lineage>
        <taxon>Eukaryota</taxon>
        <taxon>Metamonada</taxon>
        <taxon>Diplomonadida</taxon>
        <taxon>Hexamitidae</taxon>
        <taxon>Hexamitinae</taxon>
        <taxon>Trepomonas</taxon>
    </lineage>
</organism>
<dbReference type="EMBL" id="GDID01006415">
    <property type="protein sequence ID" value="JAP90191.1"/>
    <property type="molecule type" value="Transcribed_RNA"/>
</dbReference>
<gene>
    <name evidence="1" type="ORF">TPC1_30314</name>
</gene>
<accession>A0A146K3L7</accession>
<dbReference type="Gene3D" id="1.20.58.900">
    <property type="match status" value="1"/>
</dbReference>
<reference evidence="1" key="1">
    <citation type="submission" date="2015-07" db="EMBL/GenBank/DDBJ databases">
        <title>Adaptation to a free-living lifestyle via gene acquisitions in the diplomonad Trepomonas sp. PC1.</title>
        <authorList>
            <person name="Xu F."/>
            <person name="Jerlstrom-Hultqvist J."/>
            <person name="Kolisko M."/>
            <person name="Simpson A.G.B."/>
            <person name="Roger A.J."/>
            <person name="Svard S.G."/>
            <person name="Andersson J.O."/>
        </authorList>
    </citation>
    <scope>NUCLEOTIDE SEQUENCE</scope>
    <source>
        <strain evidence="1">PC1</strain>
    </source>
</reference>
<dbReference type="InterPro" id="IPR037213">
    <property type="entry name" value="Run_dom_sf"/>
</dbReference>